<dbReference type="Gene3D" id="1.10.510.40">
    <property type="match status" value="1"/>
</dbReference>
<feature type="domain" description="Aerobactin siderophore biosynthesis IucA/IucC N-terminal" evidence="2">
    <location>
        <begin position="144"/>
        <end position="370"/>
    </location>
</feature>
<dbReference type="Pfam" id="PF04183">
    <property type="entry name" value="IucA_IucC"/>
    <property type="match status" value="1"/>
</dbReference>
<evidence type="ECO:0000259" key="2">
    <source>
        <dbReference type="Pfam" id="PF04183"/>
    </source>
</evidence>
<sequence>MKQTSRQVAEHATFQNFANCYVREVSPGRVIQHWSDPEEAVDCIEWVLSAQQATLRAEVVSHSRCGPHRFGRAWLRRSGEAGWRQAEPLAALQMLLQEAYRQLPEERSDRLRGHELELLGRALLSYQQTERYIDARPWPADDDSFIAAEQSLVFGHALHPTPKSRQGMTGWQEPAYAPELGGNFQLFWFAADATMVSHKSVADLSAPQIAASLIGPETAGLKLRDGEVPLPMHPLQAEALLLDPEVRALERTGRLRALGPAGPAFTATSSVRTVYSPDVPWMLKFSLPVRITNSIRLNRRKELEAGVAMAKLVGRTGIATANPRFRMILDPAFLTLDMPDRAESGFEVILRENPFAAGAARGKVTVAALTAEPLSGEPSRLERIVRTICARDGAHPALVAEQWFRRYLDCVLDPLVMLYDDYGVALEAHQQNSLLDVSELYPTASYYRDNQGFYLSRRHRARFSLHVPETAGIGSLFYDDRDIQDRFAYYLIVNQVFSVVARMGHDGLADEELLLRILRDRLEHLARTTGGVGREFVRGLLDRPTVTFKANLTARLFDVDELQTDNERALYAPLPNPIFGLTASFHGDGSAIAS</sequence>
<protein>
    <recommendedName>
        <fullName evidence="6">IucA/IucC family protein</fullName>
    </recommendedName>
</protein>
<organism evidence="4 5">
    <name type="scientific">Kumtagia ephedrae</name>
    <dbReference type="NCBI Taxonomy" id="2116701"/>
    <lineage>
        <taxon>Bacteria</taxon>
        <taxon>Pseudomonadati</taxon>
        <taxon>Pseudomonadota</taxon>
        <taxon>Alphaproteobacteria</taxon>
        <taxon>Hyphomicrobiales</taxon>
        <taxon>Phyllobacteriaceae</taxon>
        <taxon>Kumtagia</taxon>
    </lineage>
</organism>
<name>A0A2P7SJI6_9HYPH</name>
<dbReference type="RefSeq" id="WP_106771738.1">
    <property type="nucleotide sequence ID" value="NZ_PXYK01000006.1"/>
</dbReference>
<dbReference type="AlphaFoldDB" id="A0A2P7SJI6"/>
<evidence type="ECO:0000313" key="5">
    <source>
        <dbReference type="Proteomes" id="UP000241229"/>
    </source>
</evidence>
<dbReference type="Pfam" id="PF06276">
    <property type="entry name" value="FhuF"/>
    <property type="match status" value="1"/>
</dbReference>
<comment type="similarity">
    <text evidence="1">Belongs to the IucA/IucC family.</text>
</comment>
<feature type="domain" description="Aerobactin siderophore biosynthesis IucA/IucC-like C-terminal" evidence="3">
    <location>
        <begin position="401"/>
        <end position="563"/>
    </location>
</feature>
<gene>
    <name evidence="4" type="ORF">C7I84_08555</name>
</gene>
<dbReference type="PANTHER" id="PTHR34384:SF5">
    <property type="entry name" value="L-2,3-DIAMINOPROPANOATE--CITRATE LIGASE"/>
    <property type="match status" value="1"/>
</dbReference>
<dbReference type="InterPro" id="IPR037455">
    <property type="entry name" value="LucA/IucC-like"/>
</dbReference>
<dbReference type="InterPro" id="IPR022770">
    <property type="entry name" value="IucA/IucC-like_C"/>
</dbReference>
<dbReference type="GO" id="GO:0016881">
    <property type="term" value="F:acid-amino acid ligase activity"/>
    <property type="evidence" value="ECO:0007669"/>
    <property type="project" value="UniProtKB-ARBA"/>
</dbReference>
<dbReference type="EMBL" id="PXYK01000006">
    <property type="protein sequence ID" value="PSJ62637.1"/>
    <property type="molecule type" value="Genomic_DNA"/>
</dbReference>
<evidence type="ECO:0000259" key="3">
    <source>
        <dbReference type="Pfam" id="PF06276"/>
    </source>
</evidence>
<comment type="caution">
    <text evidence="4">The sequence shown here is derived from an EMBL/GenBank/DDBJ whole genome shotgun (WGS) entry which is preliminary data.</text>
</comment>
<reference evidence="4 5" key="1">
    <citation type="submission" date="2018-03" db="EMBL/GenBank/DDBJ databases">
        <title>The draft genome of Mesorhizobium sp. 6GN-30.</title>
        <authorList>
            <person name="Liu L."/>
            <person name="Li L."/>
            <person name="Wang T."/>
            <person name="Zhang X."/>
            <person name="Liang L."/>
        </authorList>
    </citation>
    <scope>NUCLEOTIDE SEQUENCE [LARGE SCALE GENOMIC DNA]</scope>
    <source>
        <strain evidence="4 5">6GN30</strain>
    </source>
</reference>
<evidence type="ECO:0000256" key="1">
    <source>
        <dbReference type="ARBA" id="ARBA00007832"/>
    </source>
</evidence>
<dbReference type="OrthoDB" id="495728at2"/>
<keyword evidence="5" id="KW-1185">Reference proteome</keyword>
<proteinExistence type="inferred from homology"/>
<dbReference type="InterPro" id="IPR007310">
    <property type="entry name" value="Aerobactin_biosyn_IucA/IucC_N"/>
</dbReference>
<dbReference type="GO" id="GO:0019290">
    <property type="term" value="P:siderophore biosynthetic process"/>
    <property type="evidence" value="ECO:0007669"/>
    <property type="project" value="InterPro"/>
</dbReference>
<dbReference type="PANTHER" id="PTHR34384">
    <property type="entry name" value="L-2,3-DIAMINOPROPANOATE--CITRATE LIGASE"/>
    <property type="match status" value="1"/>
</dbReference>
<evidence type="ECO:0008006" key="6">
    <source>
        <dbReference type="Google" id="ProtNLM"/>
    </source>
</evidence>
<accession>A0A2P7SJI6</accession>
<dbReference type="Proteomes" id="UP000241229">
    <property type="component" value="Unassembled WGS sequence"/>
</dbReference>
<evidence type="ECO:0000313" key="4">
    <source>
        <dbReference type="EMBL" id="PSJ62637.1"/>
    </source>
</evidence>